<dbReference type="Proteomes" id="UP001597251">
    <property type="component" value="Unassembled WGS sequence"/>
</dbReference>
<accession>A0ABW4BTG3</accession>
<comment type="caution">
    <text evidence="2">The sequence shown here is derived from an EMBL/GenBank/DDBJ whole genome shotgun (WGS) entry which is preliminary data.</text>
</comment>
<reference evidence="3" key="1">
    <citation type="journal article" date="2019" name="Int. J. Syst. Evol. Microbiol.">
        <title>The Global Catalogue of Microorganisms (GCM) 10K type strain sequencing project: providing services to taxonomists for standard genome sequencing and annotation.</title>
        <authorList>
            <consortium name="The Broad Institute Genomics Platform"/>
            <consortium name="The Broad Institute Genome Sequencing Center for Infectious Disease"/>
            <person name="Wu L."/>
            <person name="Ma J."/>
        </authorList>
    </citation>
    <scope>NUCLEOTIDE SEQUENCE [LARGE SCALE GENOMIC DNA]</scope>
    <source>
        <strain evidence="3">CCM 8936</strain>
    </source>
</reference>
<evidence type="ECO:0000256" key="1">
    <source>
        <dbReference type="SAM" id="SignalP"/>
    </source>
</evidence>
<feature type="signal peptide" evidence="1">
    <location>
        <begin position="1"/>
        <end position="33"/>
    </location>
</feature>
<dbReference type="RefSeq" id="WP_125674338.1">
    <property type="nucleotide sequence ID" value="NZ_JBHTOI010000005.1"/>
</dbReference>
<dbReference type="EMBL" id="JBHTOI010000005">
    <property type="protein sequence ID" value="MFD1417757.1"/>
    <property type="molecule type" value="Genomic_DNA"/>
</dbReference>
<organism evidence="2 3">
    <name type="scientific">Companilactobacillus keshanensis</name>
    <dbReference type="NCBI Taxonomy" id="2486003"/>
    <lineage>
        <taxon>Bacteria</taxon>
        <taxon>Bacillati</taxon>
        <taxon>Bacillota</taxon>
        <taxon>Bacilli</taxon>
        <taxon>Lactobacillales</taxon>
        <taxon>Lactobacillaceae</taxon>
        <taxon>Companilactobacillus</taxon>
    </lineage>
</organism>
<keyword evidence="1" id="KW-0732">Signal</keyword>
<feature type="chain" id="PRO_5046558385" evidence="1">
    <location>
        <begin position="34"/>
        <end position="795"/>
    </location>
</feature>
<evidence type="ECO:0000313" key="3">
    <source>
        <dbReference type="Proteomes" id="UP001597251"/>
    </source>
</evidence>
<protein>
    <submittedName>
        <fullName evidence="2">DUF11 domain-containing protein</fullName>
    </submittedName>
</protein>
<evidence type="ECO:0000313" key="2">
    <source>
        <dbReference type="EMBL" id="MFD1417757.1"/>
    </source>
</evidence>
<keyword evidence="3" id="KW-1185">Reference proteome</keyword>
<sequence length="795" mass="84715">MRRSRYLKPIILSFFFFALLILGVFGTSQNVKAATITGNEIDDGIKNWTTQGNSQVGQKTIGNGLSLGYTFGLANDANGKVTKGNDTTVATNSTQPTTNSSNNLSFSKINIFLNDNGNYKASQFQSGGTLNTNIKPENVSLSSIDFGIVFSPTAAASNSTVKDYALLLNMTGKKYYVGTDANGNQASKVVGNYSKDGHTFLMEILLRVSPGNSAFVQRELYVKNTSGTPQSFGIFYGEDTTLSTYDTVHVKDLGNKNGVYIEDGSYKLMVSNNVPDGFTKYTGVRYNSNGMSWLQKLTNPTNFSGSGDEANNNPYGTDLTLGSDSAYTLMWPYTTNLQPDETAHFNSGMGVTESPYSVPVAQKTFTNETSTDGKNRVGDKLKFKLKMGNYGYKSQWNFSNIEDKIPDGLQIDPNSIKKINQSGTSTSIDSSAYDATTKTLNAPVNLSLTDGQEASVTFEATITSDADGSTVTNTGDFLGTDPNTDNGVTKTYSSSVDIPVEGNPYKDSFTQQIKNSKDSDWGTTAKGSKGDTINFQNTYTVKSNSTDSLKAATASFINKLPTGLTADGSATFTFSNGTASYTSSIENGTIIVPSLAPGDSVTVTYSATVTGDAGTTLYNDATLSGGKTSSGVSLGTLTTNQTELNIENMIGFTSIPTKIDFGTVHMAGKEKTLSNVSTDGQLIVNNSSSVPYNVTVSYDNADSETQIKDPLTGTVLDPSADTGLLFLKQRSSAATDSGTWQTVDATGTKIRTSSFTGNQDLTNYVGVGDWQLKLSPTTNPGGYSGKITWNISDSI</sequence>
<dbReference type="Gene3D" id="2.60.40.740">
    <property type="match status" value="2"/>
</dbReference>
<name>A0ABW4BTG3_9LACO</name>
<proteinExistence type="predicted"/>
<gene>
    <name evidence="2" type="ORF">ACFQ42_03135</name>
</gene>